<name>A0A251UHC9_HELAN</name>
<dbReference type="Proteomes" id="UP000215914">
    <property type="component" value="Chromosome 6"/>
</dbReference>
<protein>
    <submittedName>
        <fullName evidence="1">Uncharacterized protein</fullName>
    </submittedName>
</protein>
<dbReference type="EMBL" id="CM007895">
    <property type="protein sequence ID" value="OTG22745.1"/>
    <property type="molecule type" value="Genomic_DNA"/>
</dbReference>
<reference evidence="2" key="1">
    <citation type="journal article" date="2017" name="Nature">
        <title>The sunflower genome provides insights into oil metabolism, flowering and Asterid evolution.</title>
        <authorList>
            <person name="Badouin H."/>
            <person name="Gouzy J."/>
            <person name="Grassa C.J."/>
            <person name="Murat F."/>
            <person name="Staton S.E."/>
            <person name="Cottret L."/>
            <person name="Lelandais-Briere C."/>
            <person name="Owens G.L."/>
            <person name="Carrere S."/>
            <person name="Mayjonade B."/>
            <person name="Legrand L."/>
            <person name="Gill N."/>
            <person name="Kane N.C."/>
            <person name="Bowers J.E."/>
            <person name="Hubner S."/>
            <person name="Bellec A."/>
            <person name="Berard A."/>
            <person name="Berges H."/>
            <person name="Blanchet N."/>
            <person name="Boniface M.C."/>
            <person name="Brunel D."/>
            <person name="Catrice O."/>
            <person name="Chaidir N."/>
            <person name="Claudel C."/>
            <person name="Donnadieu C."/>
            <person name="Faraut T."/>
            <person name="Fievet G."/>
            <person name="Helmstetter N."/>
            <person name="King M."/>
            <person name="Knapp S.J."/>
            <person name="Lai Z."/>
            <person name="Le Paslier M.C."/>
            <person name="Lippi Y."/>
            <person name="Lorenzon L."/>
            <person name="Mandel J.R."/>
            <person name="Marage G."/>
            <person name="Marchand G."/>
            <person name="Marquand E."/>
            <person name="Bret-Mestries E."/>
            <person name="Morien E."/>
            <person name="Nambeesan S."/>
            <person name="Nguyen T."/>
            <person name="Pegot-Espagnet P."/>
            <person name="Pouilly N."/>
            <person name="Raftis F."/>
            <person name="Sallet E."/>
            <person name="Schiex T."/>
            <person name="Thomas J."/>
            <person name="Vandecasteele C."/>
            <person name="Vares D."/>
            <person name="Vear F."/>
            <person name="Vautrin S."/>
            <person name="Crespi M."/>
            <person name="Mangin B."/>
            <person name="Burke J.M."/>
            <person name="Salse J."/>
            <person name="Munos S."/>
            <person name="Vincourt P."/>
            <person name="Rieseberg L.H."/>
            <person name="Langlade N.B."/>
        </authorList>
    </citation>
    <scope>NUCLEOTIDE SEQUENCE [LARGE SCALE GENOMIC DNA]</scope>
    <source>
        <strain evidence="2">cv. SF193</strain>
    </source>
</reference>
<gene>
    <name evidence="1" type="ORF">HannXRQ_Chr06g0174861</name>
</gene>
<proteinExistence type="predicted"/>
<accession>A0A251UHC9</accession>
<dbReference type="AlphaFoldDB" id="A0A251UHC9"/>
<evidence type="ECO:0000313" key="2">
    <source>
        <dbReference type="Proteomes" id="UP000215914"/>
    </source>
</evidence>
<organism evidence="1 2">
    <name type="scientific">Helianthus annuus</name>
    <name type="common">Common sunflower</name>
    <dbReference type="NCBI Taxonomy" id="4232"/>
    <lineage>
        <taxon>Eukaryota</taxon>
        <taxon>Viridiplantae</taxon>
        <taxon>Streptophyta</taxon>
        <taxon>Embryophyta</taxon>
        <taxon>Tracheophyta</taxon>
        <taxon>Spermatophyta</taxon>
        <taxon>Magnoliopsida</taxon>
        <taxon>eudicotyledons</taxon>
        <taxon>Gunneridae</taxon>
        <taxon>Pentapetalae</taxon>
        <taxon>asterids</taxon>
        <taxon>campanulids</taxon>
        <taxon>Asterales</taxon>
        <taxon>Asteraceae</taxon>
        <taxon>Asteroideae</taxon>
        <taxon>Heliantheae alliance</taxon>
        <taxon>Heliantheae</taxon>
        <taxon>Helianthus</taxon>
    </lineage>
</organism>
<dbReference type="InParanoid" id="A0A251UHC9"/>
<evidence type="ECO:0000313" key="1">
    <source>
        <dbReference type="EMBL" id="OTG22745.1"/>
    </source>
</evidence>
<keyword evidence="2" id="KW-1185">Reference proteome</keyword>
<sequence>MFQLCEMNTRETVPKHSLFRFGVQLKRAFVGDNATRCHQSNNRKVAANSEQAKRRARWNNCPMFYCSNGSHKIVLACGVLKVDNVNRHGILLEVVQVLTDTNFIFAKLT</sequence>